<dbReference type="AlphaFoldDB" id="A0A1Y3P3N8"/>
<evidence type="ECO:0000313" key="2">
    <source>
        <dbReference type="EMBL" id="OUM74437.1"/>
    </source>
</evidence>
<keyword evidence="1" id="KW-0812">Transmembrane</keyword>
<dbReference type="InterPro" id="IPR032637">
    <property type="entry name" value="Phage_holin-like"/>
</dbReference>
<feature type="transmembrane region" description="Helical" evidence="1">
    <location>
        <begin position="56"/>
        <end position="74"/>
    </location>
</feature>
<evidence type="ECO:0000313" key="3">
    <source>
        <dbReference type="Proteomes" id="UP000195440"/>
    </source>
</evidence>
<dbReference type="EMBL" id="LOHF01000004">
    <property type="protein sequence ID" value="OUM74437.1"/>
    <property type="molecule type" value="Genomic_DNA"/>
</dbReference>
<protein>
    <recommendedName>
        <fullName evidence="4">Phage holin</fullName>
    </recommendedName>
</protein>
<keyword evidence="3" id="KW-1185">Reference proteome</keyword>
<reference evidence="2 3" key="1">
    <citation type="journal article" date="2017" name="Syst. Appl. Microbiol.">
        <title>Pseudomonas caspiana sp. nov., a citrus pathogen in the Pseudomonas syringae phylogenetic group.</title>
        <authorList>
            <person name="Busquets A."/>
            <person name="Gomila M."/>
            <person name="Beiki F."/>
            <person name="Mulet M."/>
            <person name="Rahimian H."/>
            <person name="Garcia-Valdes E."/>
            <person name="Lalucat J."/>
        </authorList>
    </citation>
    <scope>NUCLEOTIDE SEQUENCE [LARGE SCALE GENOMIC DNA]</scope>
    <source>
        <strain evidence="2 3">FBF102</strain>
    </source>
</reference>
<comment type="caution">
    <text evidence="2">The sequence shown here is derived from an EMBL/GenBank/DDBJ whole genome shotgun (WGS) entry which is preliminary data.</text>
</comment>
<dbReference type="Pfam" id="PF16931">
    <property type="entry name" value="Phage_holin_8"/>
    <property type="match status" value="1"/>
</dbReference>
<feature type="transmembrane region" description="Helical" evidence="1">
    <location>
        <begin position="20"/>
        <end position="44"/>
    </location>
</feature>
<keyword evidence="1" id="KW-0472">Membrane</keyword>
<evidence type="ECO:0000256" key="1">
    <source>
        <dbReference type="SAM" id="Phobius"/>
    </source>
</evidence>
<dbReference type="Proteomes" id="UP000195440">
    <property type="component" value="Unassembled WGS sequence"/>
</dbReference>
<name>A0A1Y3P3N8_9PSED</name>
<proteinExistence type="predicted"/>
<dbReference type="OrthoDB" id="6906038at2"/>
<sequence length="122" mass="12536">MGEPASTTASVVVAGAAGAGFAGLLTGIDTLAAIGALAGSLVFFTTTEELPVWKRIVFLLVSFVMGYLFAPALVDFELWGIRPFKYSGPAAFGAAVLVVTVALAAIKRRGRFDAQQPGGQDG</sequence>
<keyword evidence="1" id="KW-1133">Transmembrane helix</keyword>
<gene>
    <name evidence="2" type="ORF">AUC60_06705</name>
</gene>
<feature type="transmembrane region" description="Helical" evidence="1">
    <location>
        <begin position="86"/>
        <end position="106"/>
    </location>
</feature>
<organism evidence="2 3">
    <name type="scientific">Pseudomonas caspiana</name>
    <dbReference type="NCBI Taxonomy" id="1451454"/>
    <lineage>
        <taxon>Bacteria</taxon>
        <taxon>Pseudomonadati</taxon>
        <taxon>Pseudomonadota</taxon>
        <taxon>Gammaproteobacteria</taxon>
        <taxon>Pseudomonadales</taxon>
        <taxon>Pseudomonadaceae</taxon>
        <taxon>Pseudomonas</taxon>
    </lineage>
</organism>
<accession>A0A1Y3P3N8</accession>
<evidence type="ECO:0008006" key="4">
    <source>
        <dbReference type="Google" id="ProtNLM"/>
    </source>
</evidence>